<name>A0AAE9DRS3_CAEBR</name>
<dbReference type="PANTHER" id="PTHR12566">
    <property type="entry name" value="CYTOPLASMIC POLYADENYLATION ELEMENT BINDING PROTEIN CPEB"/>
    <property type="match status" value="1"/>
</dbReference>
<organism evidence="3 4">
    <name type="scientific">Caenorhabditis briggsae</name>
    <dbReference type="NCBI Taxonomy" id="6238"/>
    <lineage>
        <taxon>Eukaryota</taxon>
        <taxon>Metazoa</taxon>
        <taxon>Ecdysozoa</taxon>
        <taxon>Nematoda</taxon>
        <taxon>Chromadorea</taxon>
        <taxon>Rhabditida</taxon>
        <taxon>Rhabditina</taxon>
        <taxon>Rhabditomorpha</taxon>
        <taxon>Rhabditoidea</taxon>
        <taxon>Rhabditidae</taxon>
        <taxon>Peloderinae</taxon>
        <taxon>Caenorhabditis</taxon>
    </lineage>
</organism>
<dbReference type="InterPro" id="IPR034819">
    <property type="entry name" value="CPEB"/>
</dbReference>
<dbReference type="InterPro" id="IPR038446">
    <property type="entry name" value="CEBP_ZZ_sf"/>
</dbReference>
<dbReference type="Pfam" id="PF00076">
    <property type="entry name" value="RRM_1"/>
    <property type="match status" value="1"/>
</dbReference>
<dbReference type="AlphaFoldDB" id="A0AAE9DRS3"/>
<proteinExistence type="predicted"/>
<dbReference type="GO" id="GO:0003730">
    <property type="term" value="F:mRNA 3'-UTR binding"/>
    <property type="evidence" value="ECO:0007669"/>
    <property type="project" value="InterPro"/>
</dbReference>
<sequence>MYANGYYKKDGYERGPKNILVCGKPIPVTSYTYLFLVYSEETSVIKLLHECHQEGNDLFVLVPGCREFARLQIRPWFIHNAFYISNKALNNRCIDIHRTVFVGGLPRFVTAEKIAQVFSGFGKVLLVNIDMDENYGYPKGAARVAFERDSSFNRALEKKNIKLASIDSSKTNIEIKPYVLEDVGCDQCGGLWFNPFLDIYKQLKNSDNSSLNTWASIRQFLNPEDSSELDSAGSEARKFLSMTKSFGLDQEKTVNVLGNEYTLGPSLWYRFLPLPSFEGAFHSVDLISLKENAEKSILQNQKIESFLPMKRTNVFSNKSSYCKERQCRQYYCPSCSNKHHSGPGLHSHLTAGKQHPPRTDKNMYRVSLGI</sequence>
<keyword evidence="1" id="KW-0694">RNA-binding</keyword>
<dbReference type="InterPro" id="IPR000504">
    <property type="entry name" value="RRM_dom"/>
</dbReference>
<dbReference type="PANTHER" id="PTHR12566:SF6">
    <property type="entry name" value="FOG-1 PROTEIN"/>
    <property type="match status" value="1"/>
</dbReference>
<dbReference type="FunFam" id="3.30.70.330:FF:001423">
    <property type="entry name" value="Feminization Of Germline"/>
    <property type="match status" value="1"/>
</dbReference>
<evidence type="ECO:0000313" key="3">
    <source>
        <dbReference type="EMBL" id="ULU09842.1"/>
    </source>
</evidence>
<evidence type="ECO:0000313" key="4">
    <source>
        <dbReference type="Proteomes" id="UP000827892"/>
    </source>
</evidence>
<dbReference type="Gene3D" id="3.30.70.330">
    <property type="match status" value="1"/>
</dbReference>
<dbReference type="InterPro" id="IPR012677">
    <property type="entry name" value="Nucleotide-bd_a/b_plait_sf"/>
</dbReference>
<dbReference type="CDD" id="cd19757">
    <property type="entry name" value="Bbox1"/>
    <property type="match status" value="1"/>
</dbReference>
<evidence type="ECO:0000259" key="2">
    <source>
        <dbReference type="PROSITE" id="PS50102"/>
    </source>
</evidence>
<dbReference type="Gene3D" id="4.10.640.40">
    <property type="entry name" value="Cytoplasmic polyadenylation element-binding protein, ZZ domain"/>
    <property type="match status" value="1"/>
</dbReference>
<dbReference type="PROSITE" id="PS50102">
    <property type="entry name" value="RRM"/>
    <property type="match status" value="1"/>
</dbReference>
<gene>
    <name evidence="3" type="ORF">L3Y34_014310</name>
</gene>
<dbReference type="SUPFAM" id="SSF54928">
    <property type="entry name" value="RNA-binding domain, RBD"/>
    <property type="match status" value="1"/>
</dbReference>
<dbReference type="Proteomes" id="UP000827892">
    <property type="component" value="Chromosome I"/>
</dbReference>
<dbReference type="SMART" id="SM00360">
    <property type="entry name" value="RRM"/>
    <property type="match status" value="1"/>
</dbReference>
<reference evidence="3 4" key="1">
    <citation type="submission" date="2022-05" db="EMBL/GenBank/DDBJ databases">
        <title>Chromosome-level reference genomes for two strains of Caenorhabditis briggsae: an improved platform for comparative genomics.</title>
        <authorList>
            <person name="Stevens L."/>
            <person name="Andersen E.C."/>
        </authorList>
    </citation>
    <scope>NUCLEOTIDE SEQUENCE [LARGE SCALE GENOMIC DNA]</scope>
    <source>
        <strain evidence="3">QX1410_ONT</strain>
        <tissue evidence="3">Whole-organism</tissue>
    </source>
</reference>
<dbReference type="EMBL" id="CP090891">
    <property type="protein sequence ID" value="ULU09842.1"/>
    <property type="molecule type" value="Genomic_DNA"/>
</dbReference>
<dbReference type="InterPro" id="IPR035979">
    <property type="entry name" value="RBD_domain_sf"/>
</dbReference>
<protein>
    <recommendedName>
        <fullName evidence="2">RRM domain-containing protein</fullName>
    </recommendedName>
</protein>
<accession>A0AAE9DRS3</accession>
<evidence type="ECO:0000256" key="1">
    <source>
        <dbReference type="PROSITE-ProRule" id="PRU00176"/>
    </source>
</evidence>
<feature type="domain" description="RRM" evidence="2">
    <location>
        <begin position="98"/>
        <end position="178"/>
    </location>
</feature>
<dbReference type="GO" id="GO:0045182">
    <property type="term" value="F:translation regulator activity"/>
    <property type="evidence" value="ECO:0007669"/>
    <property type="project" value="InterPro"/>
</dbReference>